<gene>
    <name evidence="5" type="ORF">GCM10007028_18050</name>
</gene>
<sequence length="462" mass="53918">MKIIKTDIIPIKQQFAKVKAPHELNLEAICVFTAIGFFLDQDTYWKDEVVLKPASIHTIDDDGFLIKSEPWFTWHYTPAEVTFDTSLNTFASLFEDIIDRQTRNKQVILPLSGGLDSRTQAVALKQLGKSVSAYSYSYKGGYPEAKLSKEIAKACSFEFQEFEIPKGYLWDKIEDLAKINGCYSDFTHPRQMAIFEDFDAMGEVFSLGHWGDVLFDTMCDANLSKEEELELVLKKIIKKGGVELAILLWENWKLEGDFESYLRHRIKSLLSTIDIRNSSAKIRAFKSMYWAPRWTSVNLAVFEEKKPITLPYYDNALCEFICSVPETFLVNRQIQIAYIKKRNRELAKITWQENKPFNLFTYHLNKTPFNLPYRILNKLNRGFREVFGEKYIQRNWELQFLGNKNKKLLNTYLYDNVYLSFIPEHIVRSVQDKFQNINSVYYAHAISTLLTLSLFNKSQKNK</sequence>
<dbReference type="PANTHER" id="PTHR43284">
    <property type="entry name" value="ASPARAGINE SYNTHETASE (GLUTAMINE-HYDROLYZING)"/>
    <property type="match status" value="1"/>
</dbReference>
<name>A0A918VAD2_9FLAO</name>
<evidence type="ECO:0000259" key="4">
    <source>
        <dbReference type="Pfam" id="PF00733"/>
    </source>
</evidence>
<evidence type="ECO:0000313" key="5">
    <source>
        <dbReference type="EMBL" id="GGZ81014.1"/>
    </source>
</evidence>
<dbReference type="PANTHER" id="PTHR43284:SF1">
    <property type="entry name" value="ASPARAGINE SYNTHETASE"/>
    <property type="match status" value="1"/>
</dbReference>
<reference evidence="5" key="2">
    <citation type="submission" date="2020-09" db="EMBL/GenBank/DDBJ databases">
        <authorList>
            <person name="Sun Q."/>
            <person name="Kim S."/>
        </authorList>
    </citation>
    <scope>NUCLEOTIDE SEQUENCE</scope>
    <source>
        <strain evidence="5">KCTC 12710</strain>
    </source>
</reference>
<dbReference type="Pfam" id="PF00733">
    <property type="entry name" value="Asn_synthase"/>
    <property type="match status" value="1"/>
</dbReference>
<protein>
    <recommendedName>
        <fullName evidence="2">asparagine synthase (glutamine-hydrolyzing)</fullName>
        <ecNumber evidence="2">6.3.5.4</ecNumber>
    </recommendedName>
</protein>
<dbReference type="InterPro" id="IPR014729">
    <property type="entry name" value="Rossmann-like_a/b/a_fold"/>
</dbReference>
<evidence type="ECO:0000256" key="3">
    <source>
        <dbReference type="ARBA" id="ARBA00048741"/>
    </source>
</evidence>
<organism evidence="5 6">
    <name type="scientific">Algibacter mikhailovii</name>
    <dbReference type="NCBI Taxonomy" id="425498"/>
    <lineage>
        <taxon>Bacteria</taxon>
        <taxon>Pseudomonadati</taxon>
        <taxon>Bacteroidota</taxon>
        <taxon>Flavobacteriia</taxon>
        <taxon>Flavobacteriales</taxon>
        <taxon>Flavobacteriaceae</taxon>
        <taxon>Algibacter</taxon>
    </lineage>
</organism>
<dbReference type="SUPFAM" id="SSF52402">
    <property type="entry name" value="Adenine nucleotide alpha hydrolases-like"/>
    <property type="match status" value="1"/>
</dbReference>
<dbReference type="GO" id="GO:0004066">
    <property type="term" value="F:asparagine synthase (glutamine-hydrolyzing) activity"/>
    <property type="evidence" value="ECO:0007669"/>
    <property type="project" value="UniProtKB-EC"/>
</dbReference>
<reference evidence="5" key="1">
    <citation type="journal article" date="2014" name="Int. J. Syst. Evol. Microbiol.">
        <title>Complete genome sequence of Corynebacterium casei LMG S-19264T (=DSM 44701T), isolated from a smear-ripened cheese.</title>
        <authorList>
            <consortium name="US DOE Joint Genome Institute (JGI-PGF)"/>
            <person name="Walter F."/>
            <person name="Albersmeier A."/>
            <person name="Kalinowski J."/>
            <person name="Ruckert C."/>
        </authorList>
    </citation>
    <scope>NUCLEOTIDE SEQUENCE</scope>
    <source>
        <strain evidence="5">KCTC 12710</strain>
    </source>
</reference>
<dbReference type="RefSeq" id="WP_189360467.1">
    <property type="nucleotide sequence ID" value="NZ_BMWZ01000004.1"/>
</dbReference>
<feature type="domain" description="Asparagine synthetase" evidence="4">
    <location>
        <begin position="90"/>
        <end position="179"/>
    </location>
</feature>
<dbReference type="Proteomes" id="UP000636004">
    <property type="component" value="Unassembled WGS sequence"/>
</dbReference>
<dbReference type="AlphaFoldDB" id="A0A918VAD2"/>
<proteinExistence type="predicted"/>
<comment type="catalytic activity">
    <reaction evidence="3">
        <text>L-aspartate + L-glutamine + ATP + H2O = L-asparagine + L-glutamate + AMP + diphosphate + H(+)</text>
        <dbReference type="Rhea" id="RHEA:12228"/>
        <dbReference type="ChEBI" id="CHEBI:15377"/>
        <dbReference type="ChEBI" id="CHEBI:15378"/>
        <dbReference type="ChEBI" id="CHEBI:29985"/>
        <dbReference type="ChEBI" id="CHEBI:29991"/>
        <dbReference type="ChEBI" id="CHEBI:30616"/>
        <dbReference type="ChEBI" id="CHEBI:33019"/>
        <dbReference type="ChEBI" id="CHEBI:58048"/>
        <dbReference type="ChEBI" id="CHEBI:58359"/>
        <dbReference type="ChEBI" id="CHEBI:456215"/>
        <dbReference type="EC" id="6.3.5.4"/>
    </reaction>
</comment>
<evidence type="ECO:0000313" key="6">
    <source>
        <dbReference type="Proteomes" id="UP000636004"/>
    </source>
</evidence>
<dbReference type="EMBL" id="BMWZ01000004">
    <property type="protein sequence ID" value="GGZ81014.1"/>
    <property type="molecule type" value="Genomic_DNA"/>
</dbReference>
<accession>A0A918VAD2</accession>
<comment type="pathway">
    <text evidence="1">Amino-acid biosynthesis; L-asparagine biosynthesis; L-asparagine from L-aspartate (L-Gln route): step 1/1.</text>
</comment>
<evidence type="ECO:0000256" key="1">
    <source>
        <dbReference type="ARBA" id="ARBA00005187"/>
    </source>
</evidence>
<dbReference type="Gene3D" id="3.40.50.620">
    <property type="entry name" value="HUPs"/>
    <property type="match status" value="1"/>
</dbReference>
<keyword evidence="6" id="KW-1185">Reference proteome</keyword>
<dbReference type="EC" id="6.3.5.4" evidence="2"/>
<dbReference type="InterPro" id="IPR051786">
    <property type="entry name" value="ASN_synthetase/amidase"/>
</dbReference>
<evidence type="ECO:0000256" key="2">
    <source>
        <dbReference type="ARBA" id="ARBA00012737"/>
    </source>
</evidence>
<dbReference type="InterPro" id="IPR001962">
    <property type="entry name" value="Asn_synthase"/>
</dbReference>
<comment type="caution">
    <text evidence="5">The sequence shown here is derived from an EMBL/GenBank/DDBJ whole genome shotgun (WGS) entry which is preliminary data.</text>
</comment>
<dbReference type="GO" id="GO:0006529">
    <property type="term" value="P:asparagine biosynthetic process"/>
    <property type="evidence" value="ECO:0007669"/>
    <property type="project" value="InterPro"/>
</dbReference>